<protein>
    <submittedName>
        <fullName evidence="1">Uncharacterized protein</fullName>
    </submittedName>
</protein>
<proteinExistence type="predicted"/>
<gene>
    <name evidence="1" type="ORF">CYMTET_43837</name>
</gene>
<comment type="caution">
    <text evidence="1">The sequence shown here is derived from an EMBL/GenBank/DDBJ whole genome shotgun (WGS) entry which is preliminary data.</text>
</comment>
<name>A0AAE0C1D9_9CHLO</name>
<reference evidence="1 2" key="1">
    <citation type="journal article" date="2015" name="Genome Biol. Evol.">
        <title>Comparative Genomics of a Bacterivorous Green Alga Reveals Evolutionary Causalities and Consequences of Phago-Mixotrophic Mode of Nutrition.</title>
        <authorList>
            <person name="Burns J.A."/>
            <person name="Paasch A."/>
            <person name="Narechania A."/>
            <person name="Kim E."/>
        </authorList>
    </citation>
    <scope>NUCLEOTIDE SEQUENCE [LARGE SCALE GENOMIC DNA]</scope>
    <source>
        <strain evidence="1 2">PLY_AMNH</strain>
    </source>
</reference>
<sequence>MQSSADEVVVPLHQYCDECDRYCDDAPTHPSHQAYPLPILKPGRVYFDGVYTATSSETWADYLEHEFPETECVCCTLMEFATKAQTGAYDVGFASKCDRASFLAGVGRVVDVQDVLIATVNDDVRHVKTERVRLYTGPPRAERPLRYHPAPKAS</sequence>
<organism evidence="1 2">
    <name type="scientific">Cymbomonas tetramitiformis</name>
    <dbReference type="NCBI Taxonomy" id="36881"/>
    <lineage>
        <taxon>Eukaryota</taxon>
        <taxon>Viridiplantae</taxon>
        <taxon>Chlorophyta</taxon>
        <taxon>Pyramimonadophyceae</taxon>
        <taxon>Pyramimonadales</taxon>
        <taxon>Pyramimonadaceae</taxon>
        <taxon>Cymbomonas</taxon>
    </lineage>
</organism>
<dbReference type="EMBL" id="LGRX02029620">
    <property type="protein sequence ID" value="KAK3246632.1"/>
    <property type="molecule type" value="Genomic_DNA"/>
</dbReference>
<dbReference type="Proteomes" id="UP001190700">
    <property type="component" value="Unassembled WGS sequence"/>
</dbReference>
<dbReference type="AlphaFoldDB" id="A0AAE0C1D9"/>
<accession>A0AAE0C1D9</accession>
<evidence type="ECO:0000313" key="2">
    <source>
        <dbReference type="Proteomes" id="UP001190700"/>
    </source>
</evidence>
<evidence type="ECO:0000313" key="1">
    <source>
        <dbReference type="EMBL" id="KAK3246632.1"/>
    </source>
</evidence>
<keyword evidence="2" id="KW-1185">Reference proteome</keyword>